<sequence length="103" mass="11270">MDEEPILVGVLVDEYLLTSEELARACGVNEDWLHARLSAGLLVCCSGEGSTSRFGSPQLERARRLLAVEQDFDANQELAALVVDLVEEVRALRAQLQENGAKT</sequence>
<protein>
    <submittedName>
        <fullName evidence="1">Chaperone modulator CbpM</fullName>
    </submittedName>
</protein>
<organism evidence="1 2">
    <name type="scientific">Roseateles agri</name>
    <dbReference type="NCBI Taxonomy" id="3098619"/>
    <lineage>
        <taxon>Bacteria</taxon>
        <taxon>Pseudomonadati</taxon>
        <taxon>Pseudomonadota</taxon>
        <taxon>Betaproteobacteria</taxon>
        <taxon>Burkholderiales</taxon>
        <taxon>Sphaerotilaceae</taxon>
        <taxon>Roseateles</taxon>
    </lineage>
</organism>
<dbReference type="Gene3D" id="1.10.1660.10">
    <property type="match status" value="1"/>
</dbReference>
<evidence type="ECO:0000313" key="1">
    <source>
        <dbReference type="EMBL" id="MDY0748676.1"/>
    </source>
</evidence>
<proteinExistence type="predicted"/>
<dbReference type="RefSeq" id="WP_320426644.1">
    <property type="nucleotide sequence ID" value="NZ_JAXCLA010000011.1"/>
</dbReference>
<gene>
    <name evidence="1" type="ORF">SNE35_29530</name>
</gene>
<name>A0ABU5DQS7_9BURK</name>
<comment type="caution">
    <text evidence="1">The sequence shown here is derived from an EMBL/GenBank/DDBJ whole genome shotgun (WGS) entry which is preliminary data.</text>
</comment>
<accession>A0ABU5DQS7</accession>
<dbReference type="Pfam" id="PF13591">
    <property type="entry name" value="MerR_2"/>
    <property type="match status" value="1"/>
</dbReference>
<keyword evidence="2" id="KW-1185">Reference proteome</keyword>
<reference evidence="1 2" key="1">
    <citation type="submission" date="2023-11" db="EMBL/GenBank/DDBJ databases">
        <title>Paucibacter sp. nov., isolated from fresh soil in Korea.</title>
        <authorList>
            <person name="Le N.T.T."/>
        </authorList>
    </citation>
    <scope>NUCLEOTIDE SEQUENCE [LARGE SCALE GENOMIC DNA]</scope>
    <source>
        <strain evidence="1 2">R3-3</strain>
    </source>
</reference>
<evidence type="ECO:0000313" key="2">
    <source>
        <dbReference type="Proteomes" id="UP001285263"/>
    </source>
</evidence>
<dbReference type="Proteomes" id="UP001285263">
    <property type="component" value="Unassembled WGS sequence"/>
</dbReference>
<dbReference type="EMBL" id="JAXCLA010000011">
    <property type="protein sequence ID" value="MDY0748676.1"/>
    <property type="molecule type" value="Genomic_DNA"/>
</dbReference>